<dbReference type="EMBL" id="LN890527">
    <property type="protein sequence ID" value="CUS23293.1"/>
    <property type="molecule type" value="Genomic_DNA"/>
</dbReference>
<dbReference type="GO" id="GO:0003729">
    <property type="term" value="F:mRNA binding"/>
    <property type="evidence" value="ECO:0007669"/>
    <property type="project" value="TreeGrafter"/>
</dbReference>
<sequence>MIRNPTFVSITTFFRGLHVQVPNCASQLRDRITHFERNNEVLRKSRSQLKRIEERRRLELKNLNKTPYSQQHARHVLQRKYEVRSEDLDSTRLGPTSESDLRFLKLTHDKRLLYTILGVTGEQLRDSKLIAADVSKFLSRNQLEKALFLTRLAKSRGVVGMNKIIEHFCRVKQDAGSAIDMYNWRKKWGIPPNEFTHTILFDGLANVKQPLTEKQSQRVLKIAKLLLERQELNLTGFNASLSALANSVNVEHAFELFDARKKQISADAITYTILLRASSLSQDDKLCMARVDAIMASIPKKFIDERVMYGYCHVLHNRKDNMLSKMAIKALANFFDINIPLETITFPTGVNLPSLQYWDIKQRFKPNRFVANLFFQNCERNKLYDLAWDTYQTLNLKSPRLLEFPIHERMIKIVTAGFPTKCAEMATNVFKNMDLRHRSGKNGMLLVYRAFERQAGRKFTNDSESNVDQLLTHLFDFSAELEGKHWAKLGPRILNWKAWMFCWNVVNKANERRKVSNERAKWILDHYLRTILTGQTNKAGIEHQDYAGLRHVGLESVRFLSSFADRFKIEGELEPSESSSERDRHYFLYRRLLLRFKDRILEQVNVLEGGPGQAESVEESIKQTAEKLLSTRLPDQA</sequence>
<evidence type="ECO:0000313" key="5">
    <source>
        <dbReference type="Proteomes" id="UP000236544"/>
    </source>
</evidence>
<evidence type="ECO:0000256" key="2">
    <source>
        <dbReference type="ARBA" id="ARBA00022737"/>
    </source>
</evidence>
<evidence type="ECO:0000256" key="1">
    <source>
        <dbReference type="ARBA" id="ARBA00004173"/>
    </source>
</evidence>
<dbReference type="PANTHER" id="PTHR47932:SF63">
    <property type="entry name" value="OS08G0290000 PROTEIN"/>
    <property type="match status" value="1"/>
</dbReference>
<gene>
    <name evidence="4" type="ORF">LAQU0_S09e01530g</name>
</gene>
<protein>
    <submittedName>
        <fullName evidence="4">LAQU0S09e01530g1_1</fullName>
    </submittedName>
</protein>
<keyword evidence="3" id="KW-0175">Coiled coil</keyword>
<keyword evidence="2" id="KW-0677">Repeat</keyword>
<proteinExistence type="predicted"/>
<dbReference type="InterPro" id="IPR002885">
    <property type="entry name" value="PPR_rpt"/>
</dbReference>
<reference evidence="5" key="1">
    <citation type="submission" date="2015-10" db="EMBL/GenBank/DDBJ databases">
        <authorList>
            <person name="Devillers H."/>
        </authorList>
    </citation>
    <scope>NUCLEOTIDE SEQUENCE [LARGE SCALE GENOMIC DNA]</scope>
</reference>
<dbReference type="Gene3D" id="1.25.40.10">
    <property type="entry name" value="Tetratricopeptide repeat domain"/>
    <property type="match status" value="1"/>
</dbReference>
<evidence type="ECO:0000256" key="3">
    <source>
        <dbReference type="SAM" id="Coils"/>
    </source>
</evidence>
<feature type="coiled-coil region" evidence="3">
    <location>
        <begin position="25"/>
        <end position="55"/>
    </location>
</feature>
<dbReference type="PANTHER" id="PTHR47932">
    <property type="entry name" value="ATPASE EXPRESSION PROTEIN 3"/>
    <property type="match status" value="1"/>
</dbReference>
<keyword evidence="5" id="KW-1185">Reference proteome</keyword>
<comment type="subcellular location">
    <subcellularLocation>
        <location evidence="1">Mitochondrion</location>
    </subcellularLocation>
</comment>
<accession>A0A0P1KTM0</accession>
<evidence type="ECO:0000313" key="4">
    <source>
        <dbReference type="EMBL" id="CUS23293.1"/>
    </source>
</evidence>
<dbReference type="OrthoDB" id="185373at2759"/>
<dbReference type="AlphaFoldDB" id="A0A0P1KTM0"/>
<name>A0A0P1KTM0_9SACH</name>
<dbReference type="Proteomes" id="UP000236544">
    <property type="component" value="Unassembled WGS sequence"/>
</dbReference>
<dbReference type="Pfam" id="PF13041">
    <property type="entry name" value="PPR_2"/>
    <property type="match status" value="1"/>
</dbReference>
<dbReference type="InterPro" id="IPR011990">
    <property type="entry name" value="TPR-like_helical_dom_sf"/>
</dbReference>
<dbReference type="GO" id="GO:0005739">
    <property type="term" value="C:mitochondrion"/>
    <property type="evidence" value="ECO:0007669"/>
    <property type="project" value="UniProtKB-SubCell"/>
</dbReference>
<organism evidence="4 5">
    <name type="scientific">Lachancea quebecensis</name>
    <dbReference type="NCBI Taxonomy" id="1654605"/>
    <lineage>
        <taxon>Eukaryota</taxon>
        <taxon>Fungi</taxon>
        <taxon>Dikarya</taxon>
        <taxon>Ascomycota</taxon>
        <taxon>Saccharomycotina</taxon>
        <taxon>Saccharomycetes</taxon>
        <taxon>Saccharomycetales</taxon>
        <taxon>Saccharomycetaceae</taxon>
        <taxon>Lachancea</taxon>
    </lineage>
</organism>